<evidence type="ECO:0000256" key="1">
    <source>
        <dbReference type="ARBA" id="ARBA00023125"/>
    </source>
</evidence>
<name>X1TEA9_9ZZZZ</name>
<dbReference type="InterPro" id="IPR000792">
    <property type="entry name" value="Tscrpt_reg_LuxR_C"/>
</dbReference>
<gene>
    <name evidence="3" type="ORF">S12H4_19778</name>
</gene>
<dbReference type="PANTHER" id="PTHR43214">
    <property type="entry name" value="TWO-COMPONENT RESPONSE REGULATOR"/>
    <property type="match status" value="1"/>
</dbReference>
<dbReference type="Pfam" id="PF00196">
    <property type="entry name" value="GerE"/>
    <property type="match status" value="1"/>
</dbReference>
<evidence type="ECO:0000259" key="2">
    <source>
        <dbReference type="PROSITE" id="PS50043"/>
    </source>
</evidence>
<dbReference type="SMART" id="SM00421">
    <property type="entry name" value="HTH_LUXR"/>
    <property type="match status" value="1"/>
</dbReference>
<dbReference type="PROSITE" id="PS50043">
    <property type="entry name" value="HTH_LUXR_2"/>
    <property type="match status" value="1"/>
</dbReference>
<dbReference type="GO" id="GO:0006355">
    <property type="term" value="P:regulation of DNA-templated transcription"/>
    <property type="evidence" value="ECO:0007669"/>
    <property type="project" value="InterPro"/>
</dbReference>
<dbReference type="CDD" id="cd06170">
    <property type="entry name" value="LuxR_C_like"/>
    <property type="match status" value="1"/>
</dbReference>
<evidence type="ECO:0000313" key="3">
    <source>
        <dbReference type="EMBL" id="GAI85925.1"/>
    </source>
</evidence>
<dbReference type="InterPro" id="IPR036388">
    <property type="entry name" value="WH-like_DNA-bd_sf"/>
</dbReference>
<sequence length="65" mass="7382">MSKKLTTRELEMLKLLAKGKSNREITMELGIKEQTVKNILNKLFLKLGVANRTQAAVKAIKEKKI</sequence>
<dbReference type="AlphaFoldDB" id="X1TEA9"/>
<dbReference type="Gene3D" id="1.10.10.10">
    <property type="entry name" value="Winged helix-like DNA-binding domain superfamily/Winged helix DNA-binding domain"/>
    <property type="match status" value="1"/>
</dbReference>
<dbReference type="GO" id="GO:0003677">
    <property type="term" value="F:DNA binding"/>
    <property type="evidence" value="ECO:0007669"/>
    <property type="project" value="UniProtKB-KW"/>
</dbReference>
<dbReference type="InterPro" id="IPR039420">
    <property type="entry name" value="WalR-like"/>
</dbReference>
<protein>
    <recommendedName>
        <fullName evidence="2">HTH luxR-type domain-containing protein</fullName>
    </recommendedName>
</protein>
<accession>X1TEA9</accession>
<feature type="domain" description="HTH luxR-type" evidence="2">
    <location>
        <begin position="1"/>
        <end position="63"/>
    </location>
</feature>
<keyword evidence="1" id="KW-0238">DNA-binding</keyword>
<dbReference type="EMBL" id="BARW01009942">
    <property type="protein sequence ID" value="GAI85925.1"/>
    <property type="molecule type" value="Genomic_DNA"/>
</dbReference>
<dbReference type="PRINTS" id="PR00038">
    <property type="entry name" value="HTHLUXR"/>
</dbReference>
<proteinExistence type="predicted"/>
<dbReference type="InterPro" id="IPR016032">
    <property type="entry name" value="Sig_transdc_resp-reg_C-effctor"/>
</dbReference>
<organism evidence="3">
    <name type="scientific">marine sediment metagenome</name>
    <dbReference type="NCBI Taxonomy" id="412755"/>
    <lineage>
        <taxon>unclassified sequences</taxon>
        <taxon>metagenomes</taxon>
        <taxon>ecological metagenomes</taxon>
    </lineage>
</organism>
<comment type="caution">
    <text evidence="3">The sequence shown here is derived from an EMBL/GenBank/DDBJ whole genome shotgun (WGS) entry which is preliminary data.</text>
</comment>
<reference evidence="3" key="1">
    <citation type="journal article" date="2014" name="Front. Microbiol.">
        <title>High frequency of phylogenetically diverse reductive dehalogenase-homologous genes in deep subseafloor sedimentary metagenomes.</title>
        <authorList>
            <person name="Kawai M."/>
            <person name="Futagami T."/>
            <person name="Toyoda A."/>
            <person name="Takaki Y."/>
            <person name="Nishi S."/>
            <person name="Hori S."/>
            <person name="Arai W."/>
            <person name="Tsubouchi T."/>
            <person name="Morono Y."/>
            <person name="Uchiyama I."/>
            <person name="Ito T."/>
            <person name="Fujiyama A."/>
            <person name="Inagaki F."/>
            <person name="Takami H."/>
        </authorList>
    </citation>
    <scope>NUCLEOTIDE SEQUENCE</scope>
    <source>
        <strain evidence="3">Expedition CK06-06</strain>
    </source>
</reference>
<dbReference type="SUPFAM" id="SSF46894">
    <property type="entry name" value="C-terminal effector domain of the bipartite response regulators"/>
    <property type="match status" value="1"/>
</dbReference>